<dbReference type="GO" id="GO:0004180">
    <property type="term" value="F:carboxypeptidase activity"/>
    <property type="evidence" value="ECO:0007669"/>
    <property type="project" value="UniProtKB-KW"/>
</dbReference>
<proteinExistence type="inferred from homology"/>
<keyword evidence="7" id="KW-0808">Transferase</keyword>
<dbReference type="PANTHER" id="PTHR32282">
    <property type="entry name" value="BINDING PROTEIN TRANSPEPTIDASE, PUTATIVE-RELATED"/>
    <property type="match status" value="1"/>
</dbReference>
<evidence type="ECO:0000256" key="11">
    <source>
        <dbReference type="ARBA" id="ARBA00049902"/>
    </source>
</evidence>
<dbReference type="Pfam" id="PF06832">
    <property type="entry name" value="BiPBP_C"/>
    <property type="match status" value="1"/>
</dbReference>
<dbReference type="InterPro" id="IPR012338">
    <property type="entry name" value="Beta-lactam/transpept-like"/>
</dbReference>
<evidence type="ECO:0000256" key="9">
    <source>
        <dbReference type="ARBA" id="ARBA00023268"/>
    </source>
</evidence>
<dbReference type="Gene3D" id="3.40.710.10">
    <property type="entry name" value="DD-peptidase/beta-lactamase superfamily"/>
    <property type="match status" value="1"/>
</dbReference>
<evidence type="ECO:0000259" key="14">
    <source>
        <dbReference type="Pfam" id="PF00912"/>
    </source>
</evidence>
<comment type="caution">
    <text evidence="16">The sequence shown here is derived from an EMBL/GenBank/DDBJ whole genome shotgun (WGS) entry which is preliminary data.</text>
</comment>
<dbReference type="InterPro" id="IPR001264">
    <property type="entry name" value="Glyco_trans_51"/>
</dbReference>
<comment type="similarity">
    <text evidence="3">In the N-terminal section; belongs to the glycosyltransferase 51 family.</text>
</comment>
<evidence type="ECO:0000256" key="4">
    <source>
        <dbReference type="ARBA" id="ARBA00022645"/>
    </source>
</evidence>
<feature type="domain" description="Penicillin-binding C-terminal" evidence="15">
    <location>
        <begin position="633"/>
        <end position="714"/>
    </location>
</feature>
<evidence type="ECO:0000259" key="15">
    <source>
        <dbReference type="Pfam" id="PF06832"/>
    </source>
</evidence>
<dbReference type="AlphaFoldDB" id="A0A853H5J6"/>
<dbReference type="Pfam" id="PF00912">
    <property type="entry name" value="Transgly"/>
    <property type="match status" value="1"/>
</dbReference>
<dbReference type="InterPro" id="IPR001460">
    <property type="entry name" value="PCN-bd_Tpept"/>
</dbReference>
<dbReference type="InterPro" id="IPR009647">
    <property type="entry name" value="PBP_C"/>
</dbReference>
<dbReference type="PANTHER" id="PTHR32282:SF15">
    <property type="entry name" value="PENICILLIN-BINDING PROTEIN 1C"/>
    <property type="match status" value="1"/>
</dbReference>
<dbReference type="InterPro" id="IPR011815">
    <property type="entry name" value="PBP_1c"/>
</dbReference>
<feature type="domain" description="Glycosyl transferase family 51" evidence="14">
    <location>
        <begin position="58"/>
        <end position="212"/>
    </location>
</feature>
<dbReference type="RefSeq" id="WP_130039365.1">
    <property type="nucleotide sequence ID" value="NZ_JACCEV010000002.1"/>
</dbReference>
<evidence type="ECO:0000313" key="17">
    <source>
        <dbReference type="Proteomes" id="UP000554144"/>
    </source>
</evidence>
<dbReference type="OrthoDB" id="9766909at2"/>
<feature type="chain" id="PRO_5032992769" description="peptidoglycan glycosyltransferase" evidence="12">
    <location>
        <begin position="25"/>
        <end position="723"/>
    </location>
</feature>
<keyword evidence="8" id="KW-0378">Hydrolase</keyword>
<keyword evidence="17" id="KW-1185">Reference proteome</keyword>
<name>A0A853H5J6_9BURK</name>
<keyword evidence="9" id="KW-0511">Multifunctional enzyme</keyword>
<evidence type="ECO:0000259" key="13">
    <source>
        <dbReference type="Pfam" id="PF00905"/>
    </source>
</evidence>
<feature type="signal peptide" evidence="12">
    <location>
        <begin position="1"/>
        <end position="24"/>
    </location>
</feature>
<evidence type="ECO:0000256" key="3">
    <source>
        <dbReference type="ARBA" id="ARBA00007739"/>
    </source>
</evidence>
<dbReference type="InterPro" id="IPR036950">
    <property type="entry name" value="PBP_transglycosylase"/>
</dbReference>
<dbReference type="UniPathway" id="UPA00219"/>
<dbReference type="GO" id="GO:0008955">
    <property type="term" value="F:peptidoglycan glycosyltransferase activity"/>
    <property type="evidence" value="ECO:0007669"/>
    <property type="project" value="UniProtKB-EC"/>
</dbReference>
<accession>A0A853H5J6</accession>
<keyword evidence="5" id="KW-0645">Protease</keyword>
<reference evidence="16 17" key="1">
    <citation type="submission" date="2020-07" db="EMBL/GenBank/DDBJ databases">
        <title>Taxonomic revisions and descriptions of new bacterial species based on genomic comparisons in the high-G+C-content subgroup of the family Alcaligenaceae.</title>
        <authorList>
            <person name="Szabo A."/>
            <person name="Felfoldi T."/>
        </authorList>
    </citation>
    <scope>NUCLEOTIDE SEQUENCE [LARGE SCALE GENOMIC DNA]</scope>
    <source>
        <strain evidence="16 17">DSM 25667</strain>
    </source>
</reference>
<dbReference type="InterPro" id="IPR050396">
    <property type="entry name" value="Glycosyltr_51/Transpeptidase"/>
</dbReference>
<evidence type="ECO:0000256" key="2">
    <source>
        <dbReference type="ARBA" id="ARBA00007090"/>
    </source>
</evidence>
<protein>
    <recommendedName>
        <fullName evidence="10">peptidoglycan glycosyltransferase</fullName>
        <ecNumber evidence="10">2.4.99.28</ecNumber>
    </recommendedName>
</protein>
<dbReference type="SUPFAM" id="SSF53955">
    <property type="entry name" value="Lysozyme-like"/>
    <property type="match status" value="1"/>
</dbReference>
<organism evidence="16 17">
    <name type="scientific">Pollutimonas harenae</name>
    <dbReference type="NCBI Taxonomy" id="657015"/>
    <lineage>
        <taxon>Bacteria</taxon>
        <taxon>Pseudomonadati</taxon>
        <taxon>Pseudomonadota</taxon>
        <taxon>Betaproteobacteria</taxon>
        <taxon>Burkholderiales</taxon>
        <taxon>Alcaligenaceae</taxon>
        <taxon>Pollutimonas</taxon>
    </lineage>
</organism>
<dbReference type="SUPFAM" id="SSF56601">
    <property type="entry name" value="beta-lactamase/transpeptidase-like"/>
    <property type="match status" value="1"/>
</dbReference>
<evidence type="ECO:0000256" key="8">
    <source>
        <dbReference type="ARBA" id="ARBA00022801"/>
    </source>
</evidence>
<evidence type="ECO:0000313" key="16">
    <source>
        <dbReference type="EMBL" id="NYT85813.1"/>
    </source>
</evidence>
<gene>
    <name evidence="16" type="primary">pbpC</name>
    <name evidence="16" type="ORF">H0A62_09380</name>
</gene>
<keyword evidence="6" id="KW-0328">Glycosyltransferase</keyword>
<feature type="domain" description="Penicillin-binding protein transpeptidase" evidence="13">
    <location>
        <begin position="310"/>
        <end position="549"/>
    </location>
</feature>
<dbReference type="Pfam" id="PF00905">
    <property type="entry name" value="Transpeptidase"/>
    <property type="match status" value="1"/>
</dbReference>
<dbReference type="Gene3D" id="1.10.3810.10">
    <property type="entry name" value="Biosynthetic peptidoglycan transglycosylase-like"/>
    <property type="match status" value="1"/>
</dbReference>
<dbReference type="GO" id="GO:0009252">
    <property type="term" value="P:peptidoglycan biosynthetic process"/>
    <property type="evidence" value="ECO:0007669"/>
    <property type="project" value="UniProtKB-UniPathway"/>
</dbReference>
<sequence>MRRCVGLLLLGLGLLLAGPGQVSAEPSYREVKAAYRSSDILVLDRSGQLLDRVRIDFQGRRGDWVALSDISVALQRAVILSEDRRFYEHAGVDWQAIAAAAWGNLVHGQRRGASTLSMQLLGLIDKHYSRGPGGRSVMQKIDQAWQARYLEEQWSKTQILEAYLNLAAFRGELIGVDALSRVLFQKYPSGLNARESALAAVFLRAPNAPHPVLVQRACALLGDMGSPQDCKGLSDFVALTLMRSAGPRANSRRMAPHYARLGMAQAQDTAPMPGGGTLHTTLDADLQRYALHSVARHIKELGMQSVRDAAVVVLDNRTGQVLAYVGSSGDLSDASRVDHARALRQAGSTLKPFLYAQAIEQERLTTVSLLNDQPLNLPTGNGLYIPQNYDRHFSGWVSVRTALASSLNIPAVRTLLMVTPDAFARRLLRLGLPLDQSGDFYGYSLALGSADVTLLSLTNAYRALANLGQYSPPSFTAQAAAPIVKQMMQPGAAWIVGDILSDRQARARTFGLDSALSTPFWTAVKTGTSKDMRDNWCMGWSDRYTVGVWVGNSGGASMRDVSGVSGAGPIWHDLMSYLHREHDSVQPAAPDAVSASHVVFQDDIEPERQDFFLRDTAISQVRLAQDYILPGLGSPRILTPANDTILALDPDIPAANQLVSLQATNVAAGAADHVSWQVAGRWVGQGSSLRWPPRPGQHIIRLLDDRGLVLDQVSIKVRAGQLQ</sequence>
<comment type="similarity">
    <text evidence="2">In the C-terminal section; belongs to the transpeptidase family.</text>
</comment>
<comment type="pathway">
    <text evidence="1">Cell wall biogenesis; peptidoglycan biosynthesis.</text>
</comment>
<dbReference type="GO" id="GO:0030288">
    <property type="term" value="C:outer membrane-bounded periplasmic space"/>
    <property type="evidence" value="ECO:0007669"/>
    <property type="project" value="TreeGrafter"/>
</dbReference>
<dbReference type="GO" id="GO:0006508">
    <property type="term" value="P:proteolysis"/>
    <property type="evidence" value="ECO:0007669"/>
    <property type="project" value="UniProtKB-KW"/>
</dbReference>
<keyword evidence="12" id="KW-0732">Signal</keyword>
<dbReference type="EMBL" id="JACCEV010000002">
    <property type="protein sequence ID" value="NYT85813.1"/>
    <property type="molecule type" value="Genomic_DNA"/>
</dbReference>
<dbReference type="EC" id="2.4.99.28" evidence="10"/>
<keyword evidence="4" id="KW-0121">Carboxypeptidase</keyword>
<evidence type="ECO:0000256" key="5">
    <source>
        <dbReference type="ARBA" id="ARBA00022670"/>
    </source>
</evidence>
<evidence type="ECO:0000256" key="6">
    <source>
        <dbReference type="ARBA" id="ARBA00022676"/>
    </source>
</evidence>
<dbReference type="GO" id="GO:0008658">
    <property type="term" value="F:penicillin binding"/>
    <property type="evidence" value="ECO:0007669"/>
    <property type="project" value="InterPro"/>
</dbReference>
<evidence type="ECO:0000256" key="10">
    <source>
        <dbReference type="ARBA" id="ARBA00044770"/>
    </source>
</evidence>
<evidence type="ECO:0000256" key="12">
    <source>
        <dbReference type="SAM" id="SignalP"/>
    </source>
</evidence>
<evidence type="ECO:0000256" key="7">
    <source>
        <dbReference type="ARBA" id="ARBA00022679"/>
    </source>
</evidence>
<comment type="catalytic activity">
    <reaction evidence="11">
        <text>[GlcNAc-(1-&gt;4)-Mur2Ac(oyl-L-Ala-gamma-D-Glu-L-Lys-D-Ala-D-Ala)](n)-di-trans,octa-cis-undecaprenyl diphosphate + beta-D-GlcNAc-(1-&gt;4)-Mur2Ac(oyl-L-Ala-gamma-D-Glu-L-Lys-D-Ala-D-Ala)-di-trans,octa-cis-undecaprenyl diphosphate = [GlcNAc-(1-&gt;4)-Mur2Ac(oyl-L-Ala-gamma-D-Glu-L-Lys-D-Ala-D-Ala)](n+1)-di-trans,octa-cis-undecaprenyl diphosphate + di-trans,octa-cis-undecaprenyl diphosphate + H(+)</text>
        <dbReference type="Rhea" id="RHEA:23708"/>
        <dbReference type="Rhea" id="RHEA-COMP:9602"/>
        <dbReference type="Rhea" id="RHEA-COMP:9603"/>
        <dbReference type="ChEBI" id="CHEBI:15378"/>
        <dbReference type="ChEBI" id="CHEBI:58405"/>
        <dbReference type="ChEBI" id="CHEBI:60033"/>
        <dbReference type="ChEBI" id="CHEBI:78435"/>
        <dbReference type="EC" id="2.4.99.28"/>
    </reaction>
</comment>
<evidence type="ECO:0000256" key="1">
    <source>
        <dbReference type="ARBA" id="ARBA00004752"/>
    </source>
</evidence>
<dbReference type="NCBIfam" id="TIGR02073">
    <property type="entry name" value="PBP_1c"/>
    <property type="match status" value="1"/>
</dbReference>
<dbReference type="InterPro" id="IPR023346">
    <property type="entry name" value="Lysozyme-like_dom_sf"/>
</dbReference>
<dbReference type="Proteomes" id="UP000554144">
    <property type="component" value="Unassembled WGS sequence"/>
</dbReference>